<evidence type="ECO:0000313" key="2">
    <source>
        <dbReference type="Proteomes" id="UP000310158"/>
    </source>
</evidence>
<reference evidence="1 2" key="1">
    <citation type="submission" date="2019-02" db="EMBL/GenBank/DDBJ databases">
        <title>Genome sequencing of the rare red list fungi Bondarzewia mesenterica.</title>
        <authorList>
            <person name="Buettner E."/>
            <person name="Kellner H."/>
        </authorList>
    </citation>
    <scope>NUCLEOTIDE SEQUENCE [LARGE SCALE GENOMIC DNA]</scope>
    <source>
        <strain evidence="1 2">DSM 108281</strain>
    </source>
</reference>
<accession>A0A4S4LXX9</accession>
<gene>
    <name evidence="1" type="ORF">EW146_g3317</name>
</gene>
<dbReference type="EMBL" id="SGPL01000108">
    <property type="protein sequence ID" value="THH17506.1"/>
    <property type="molecule type" value="Genomic_DNA"/>
</dbReference>
<organism evidence="1 2">
    <name type="scientific">Bondarzewia mesenterica</name>
    <dbReference type="NCBI Taxonomy" id="1095465"/>
    <lineage>
        <taxon>Eukaryota</taxon>
        <taxon>Fungi</taxon>
        <taxon>Dikarya</taxon>
        <taxon>Basidiomycota</taxon>
        <taxon>Agaricomycotina</taxon>
        <taxon>Agaricomycetes</taxon>
        <taxon>Russulales</taxon>
        <taxon>Bondarzewiaceae</taxon>
        <taxon>Bondarzewia</taxon>
    </lineage>
</organism>
<sequence>MNDILMADFDSDEVMDDGHHLADDAKETPVLIQINSAADSVHVSDTLTASEQEVLNLLTRKEIEYIHTICII</sequence>
<evidence type="ECO:0000313" key="1">
    <source>
        <dbReference type="EMBL" id="THH17506.1"/>
    </source>
</evidence>
<dbReference type="AlphaFoldDB" id="A0A4S4LXX9"/>
<keyword evidence="2" id="KW-1185">Reference proteome</keyword>
<dbReference type="Proteomes" id="UP000310158">
    <property type="component" value="Unassembled WGS sequence"/>
</dbReference>
<protein>
    <submittedName>
        <fullName evidence="1">Uncharacterized protein</fullName>
    </submittedName>
</protein>
<name>A0A4S4LXX9_9AGAM</name>
<proteinExistence type="predicted"/>
<comment type="caution">
    <text evidence="1">The sequence shown here is derived from an EMBL/GenBank/DDBJ whole genome shotgun (WGS) entry which is preliminary data.</text>
</comment>